<dbReference type="HAMAP" id="MF_01147">
    <property type="entry name" value="Lgt"/>
    <property type="match status" value="1"/>
</dbReference>
<dbReference type="RefSeq" id="WP_171680601.1">
    <property type="nucleotide sequence ID" value="NZ_JABGBN010000005.1"/>
</dbReference>
<feature type="transmembrane region" description="Helical" evidence="7">
    <location>
        <begin position="174"/>
        <end position="191"/>
    </location>
</feature>
<dbReference type="UniPathway" id="UPA00664"/>
<comment type="subcellular location">
    <subcellularLocation>
        <location evidence="7">Cell membrane</location>
        <topology evidence="7">Multi-pass membrane protein</topology>
    </subcellularLocation>
</comment>
<keyword evidence="5 7" id="KW-1133">Transmembrane helix</keyword>
<feature type="transmembrane region" description="Helical" evidence="7">
    <location>
        <begin position="20"/>
        <end position="36"/>
    </location>
</feature>
<reference evidence="8 9" key="1">
    <citation type="submission" date="2020-05" db="EMBL/GenBank/DDBJ databases">
        <authorList>
            <person name="Niu N."/>
        </authorList>
    </citation>
    <scope>NUCLEOTIDE SEQUENCE [LARGE SCALE GENOMIC DNA]</scope>
    <source>
        <strain evidence="8 9">3340-03</strain>
    </source>
</reference>
<evidence type="ECO:0000256" key="2">
    <source>
        <dbReference type="ARBA" id="ARBA00022475"/>
    </source>
</evidence>
<dbReference type="EC" id="2.5.1.145" evidence="7"/>
<evidence type="ECO:0000256" key="5">
    <source>
        <dbReference type="ARBA" id="ARBA00022989"/>
    </source>
</evidence>
<evidence type="ECO:0000256" key="7">
    <source>
        <dbReference type="HAMAP-Rule" id="MF_01147"/>
    </source>
</evidence>
<keyword evidence="3 7" id="KW-0808">Transferase</keyword>
<dbReference type="NCBIfam" id="TIGR00544">
    <property type="entry name" value="lgt"/>
    <property type="match status" value="1"/>
</dbReference>
<dbReference type="PANTHER" id="PTHR30589:SF0">
    <property type="entry name" value="PHOSPHATIDYLGLYCEROL--PROLIPOPROTEIN DIACYLGLYCERYL TRANSFERASE"/>
    <property type="match status" value="1"/>
</dbReference>
<dbReference type="PROSITE" id="PS01311">
    <property type="entry name" value="LGT"/>
    <property type="match status" value="1"/>
</dbReference>
<evidence type="ECO:0000256" key="3">
    <source>
        <dbReference type="ARBA" id="ARBA00022679"/>
    </source>
</evidence>
<evidence type="ECO:0000256" key="6">
    <source>
        <dbReference type="ARBA" id="ARBA00023136"/>
    </source>
</evidence>
<dbReference type="GO" id="GO:0005886">
    <property type="term" value="C:plasma membrane"/>
    <property type="evidence" value="ECO:0007669"/>
    <property type="project" value="UniProtKB-SubCell"/>
</dbReference>
<dbReference type="PANTHER" id="PTHR30589">
    <property type="entry name" value="PROLIPOPROTEIN DIACYLGLYCERYL TRANSFERASE"/>
    <property type="match status" value="1"/>
</dbReference>
<proteinExistence type="inferred from homology"/>
<feature type="binding site" evidence="7">
    <location>
        <position position="139"/>
    </location>
    <ligand>
        <name>a 1,2-diacyl-sn-glycero-3-phospho-(1'-sn-glycerol)</name>
        <dbReference type="ChEBI" id="CHEBI:64716"/>
    </ligand>
</feature>
<sequence length="266" mass="30033">MLSFPQIDPVALELGPIKVHWYGLMYLLAFLFAWLLGRYRVKKGALDISQERFEDLLFYGIMGVILGGRLGYVIFYKPMYYLSHPLEIFSVWDGGMSFHGGLIGVLIAMLYFAHKEKKTFFQIADFVAPLVPLGLATGRFGNFINGELWGRVTDVSWGIVFPNSDGAVRHPSQLYQMALEGIALFIILWIFSSKKRPTGQVSAVFLMGYGIFRFLVEYTREPDDHLGFLALGFSMGQWLSLPMIIAGVILFVVSAKQSNRQPTQSH</sequence>
<feature type="transmembrane region" description="Helical" evidence="7">
    <location>
        <begin position="228"/>
        <end position="253"/>
    </location>
</feature>
<keyword evidence="9" id="KW-1185">Reference proteome</keyword>
<evidence type="ECO:0000256" key="1">
    <source>
        <dbReference type="ARBA" id="ARBA00007150"/>
    </source>
</evidence>
<gene>
    <name evidence="7" type="primary">lgt</name>
    <name evidence="8" type="ORF">HKX39_06920</name>
</gene>
<keyword evidence="4 7" id="KW-0812">Transmembrane</keyword>
<keyword evidence="2 7" id="KW-1003">Cell membrane</keyword>
<dbReference type="Pfam" id="PF01790">
    <property type="entry name" value="LGT"/>
    <property type="match status" value="1"/>
</dbReference>
<dbReference type="AlphaFoldDB" id="A0A849P334"/>
<protein>
    <recommendedName>
        <fullName evidence="7">Phosphatidylglycerol--prolipoprotein diacylglyceryl transferase</fullName>
        <ecNumber evidence="7">2.5.1.145</ecNumber>
    </recommendedName>
</protein>
<organism evidence="8 9">
    <name type="scientific">Pelistega suis</name>
    <dbReference type="NCBI Taxonomy" id="1631957"/>
    <lineage>
        <taxon>Bacteria</taxon>
        <taxon>Pseudomonadati</taxon>
        <taxon>Pseudomonadota</taxon>
        <taxon>Betaproteobacteria</taxon>
        <taxon>Burkholderiales</taxon>
        <taxon>Alcaligenaceae</taxon>
        <taxon>Pelistega</taxon>
    </lineage>
</organism>
<comment type="pathway">
    <text evidence="7">Protein modification; lipoprotein biosynthesis (diacylglyceryl transfer).</text>
</comment>
<dbReference type="Proteomes" id="UP000537862">
    <property type="component" value="Unassembled WGS sequence"/>
</dbReference>
<keyword evidence="6 7" id="KW-0472">Membrane</keyword>
<comment type="caution">
    <text evidence="8">The sequence shown here is derived from an EMBL/GenBank/DDBJ whole genome shotgun (WGS) entry which is preliminary data.</text>
</comment>
<dbReference type="GO" id="GO:0008961">
    <property type="term" value="F:phosphatidylglycerol-prolipoprotein diacylglyceryl transferase activity"/>
    <property type="evidence" value="ECO:0007669"/>
    <property type="project" value="UniProtKB-UniRule"/>
</dbReference>
<dbReference type="EMBL" id="JABGBN010000005">
    <property type="protein sequence ID" value="NOL51900.1"/>
    <property type="molecule type" value="Genomic_DNA"/>
</dbReference>
<accession>A0A849P334</accession>
<evidence type="ECO:0000313" key="8">
    <source>
        <dbReference type="EMBL" id="NOL51900.1"/>
    </source>
</evidence>
<feature type="transmembrane region" description="Helical" evidence="7">
    <location>
        <begin position="56"/>
        <end position="76"/>
    </location>
</feature>
<feature type="transmembrane region" description="Helical" evidence="7">
    <location>
        <begin position="120"/>
        <end position="141"/>
    </location>
</feature>
<evidence type="ECO:0000256" key="4">
    <source>
        <dbReference type="ARBA" id="ARBA00022692"/>
    </source>
</evidence>
<dbReference type="GO" id="GO:0042158">
    <property type="term" value="P:lipoprotein biosynthetic process"/>
    <property type="evidence" value="ECO:0007669"/>
    <property type="project" value="UniProtKB-UniRule"/>
</dbReference>
<feature type="transmembrane region" description="Helical" evidence="7">
    <location>
        <begin position="96"/>
        <end position="113"/>
    </location>
</feature>
<comment type="catalytic activity">
    <reaction evidence="7">
        <text>L-cysteinyl-[prolipoprotein] + a 1,2-diacyl-sn-glycero-3-phospho-(1'-sn-glycerol) = an S-1,2-diacyl-sn-glyceryl-L-cysteinyl-[prolipoprotein] + sn-glycerol 1-phosphate + H(+)</text>
        <dbReference type="Rhea" id="RHEA:56712"/>
        <dbReference type="Rhea" id="RHEA-COMP:14679"/>
        <dbReference type="Rhea" id="RHEA-COMP:14680"/>
        <dbReference type="ChEBI" id="CHEBI:15378"/>
        <dbReference type="ChEBI" id="CHEBI:29950"/>
        <dbReference type="ChEBI" id="CHEBI:57685"/>
        <dbReference type="ChEBI" id="CHEBI:64716"/>
        <dbReference type="ChEBI" id="CHEBI:140658"/>
        <dbReference type="EC" id="2.5.1.145"/>
    </reaction>
</comment>
<comment type="function">
    <text evidence="7">Catalyzes the transfer of the diacylglyceryl group from phosphatidylglycerol to the sulfhydryl group of the N-terminal cysteine of a prolipoprotein, the first step in the formation of mature lipoproteins.</text>
</comment>
<dbReference type="InterPro" id="IPR001640">
    <property type="entry name" value="Lgt"/>
</dbReference>
<keyword evidence="8" id="KW-0449">Lipoprotein</keyword>
<name>A0A849P334_9BURK</name>
<feature type="transmembrane region" description="Helical" evidence="7">
    <location>
        <begin position="198"/>
        <end position="216"/>
    </location>
</feature>
<evidence type="ECO:0000313" key="9">
    <source>
        <dbReference type="Proteomes" id="UP000537862"/>
    </source>
</evidence>
<comment type="similarity">
    <text evidence="1 7">Belongs to the Lgt family.</text>
</comment>